<keyword evidence="2" id="KW-0812">Transmembrane</keyword>
<reference evidence="7" key="1">
    <citation type="submission" date="2015-08" db="EMBL/GenBank/DDBJ databases">
        <authorList>
            <person name="Kim K.M."/>
        </authorList>
    </citation>
    <scope>NUCLEOTIDE SEQUENCE [LARGE SCALE GENOMIC DNA]</scope>
    <source>
        <strain evidence="7">KCTC 23892</strain>
    </source>
</reference>
<dbReference type="AlphaFoldDB" id="A0A1B3BB31"/>
<dbReference type="SMART" id="SM00671">
    <property type="entry name" value="SEL1"/>
    <property type="match status" value="3"/>
</dbReference>
<protein>
    <submittedName>
        <fullName evidence="6">TonB family protein</fullName>
    </submittedName>
</protein>
<dbReference type="KEGG" id="ksd:KS2013_1288"/>
<evidence type="ECO:0000313" key="7">
    <source>
        <dbReference type="Proteomes" id="UP000094147"/>
    </source>
</evidence>
<keyword evidence="4" id="KW-0472">Membrane</keyword>
<dbReference type="RefSeq" id="WP_068991380.1">
    <property type="nucleotide sequence ID" value="NZ_CP012418.1"/>
</dbReference>
<dbReference type="Gene3D" id="1.25.40.10">
    <property type="entry name" value="Tetratricopeptide repeat domain"/>
    <property type="match status" value="2"/>
</dbReference>
<dbReference type="STRING" id="1144748.KS2013_1288"/>
<evidence type="ECO:0000256" key="1">
    <source>
        <dbReference type="ARBA" id="ARBA00004167"/>
    </source>
</evidence>
<dbReference type="PROSITE" id="PS52015">
    <property type="entry name" value="TONB_CTD"/>
    <property type="match status" value="1"/>
</dbReference>
<dbReference type="InterPro" id="IPR037682">
    <property type="entry name" value="TonB_C"/>
</dbReference>
<evidence type="ECO:0000256" key="3">
    <source>
        <dbReference type="ARBA" id="ARBA00022989"/>
    </source>
</evidence>
<dbReference type="Pfam" id="PF08238">
    <property type="entry name" value="Sel1"/>
    <property type="match status" value="4"/>
</dbReference>
<dbReference type="GO" id="GO:0016020">
    <property type="term" value="C:membrane"/>
    <property type="evidence" value="ECO:0007669"/>
    <property type="project" value="UniProtKB-SubCell"/>
</dbReference>
<dbReference type="Pfam" id="PF03544">
    <property type="entry name" value="TonB_C"/>
    <property type="match status" value="1"/>
</dbReference>
<evidence type="ECO:0000256" key="2">
    <source>
        <dbReference type="ARBA" id="ARBA00022692"/>
    </source>
</evidence>
<evidence type="ECO:0000313" key="6">
    <source>
        <dbReference type="EMBL" id="AOE50002.1"/>
    </source>
</evidence>
<dbReference type="SUPFAM" id="SSF74653">
    <property type="entry name" value="TolA/TonB C-terminal domain"/>
    <property type="match status" value="1"/>
</dbReference>
<dbReference type="Proteomes" id="UP000094147">
    <property type="component" value="Chromosome"/>
</dbReference>
<dbReference type="GO" id="GO:0055085">
    <property type="term" value="P:transmembrane transport"/>
    <property type="evidence" value="ECO:0007669"/>
    <property type="project" value="InterPro"/>
</dbReference>
<dbReference type="EMBL" id="CP012418">
    <property type="protein sequence ID" value="AOE50002.1"/>
    <property type="molecule type" value="Genomic_DNA"/>
</dbReference>
<evidence type="ECO:0000256" key="4">
    <source>
        <dbReference type="ARBA" id="ARBA00023136"/>
    </source>
</evidence>
<dbReference type="PANTHER" id="PTHR43628">
    <property type="entry name" value="ACTIVATOR OF C KINASE PROTEIN 1-RELATED"/>
    <property type="match status" value="1"/>
</dbReference>
<keyword evidence="3" id="KW-1133">Transmembrane helix</keyword>
<dbReference type="Gene3D" id="3.30.1150.10">
    <property type="match status" value="1"/>
</dbReference>
<dbReference type="InterPro" id="IPR011990">
    <property type="entry name" value="TPR-like_helical_dom_sf"/>
</dbReference>
<name>A0A1B3BB31_9GAMM</name>
<dbReference type="OrthoDB" id="6687494at2"/>
<proteinExistence type="predicted"/>
<dbReference type="InterPro" id="IPR052945">
    <property type="entry name" value="Mitotic_Regulator"/>
</dbReference>
<sequence length="449" mass="51517">MNVVIKIAYLFILLSISILSYASFDDAVAYYEEGKIKKAFNEFKSMAEIGHKASQFNLGILHLEGSGTEKNLVKAYGWIKLSDHGADNETELLQEISQRLSENKKQKADLFYSELFKKFSTEALKVALEPLYKPVNLNSEQYDSPRIKPIKQEPAFYPREAQLRGLEGWVTLSFFLNKGGTPSDISVDESFPGKTFVRTSLAAVEDWRFEVPDNHNVKERYRYRLEFKLRGGAGYKSALSRLKEKAEAGDAKSQYLYAKYGSELIDNDEFNPTVWFYRAAEQGVANAQYELAQNLLEGKGCVEDKEKAIAWLIKSASADLGRSHFKLAKLFFDLGNKERAYFWLDKAVKSSDSKIAFELAKYIDDLDMERYPLKVVHQLLQQSEDNTTVSPIRFYEYLAEVSARLDDYDSASKYQFKANMAMKRVGNVPFEMINQLDKYQELRDKNSQF</sequence>
<dbReference type="InterPro" id="IPR006260">
    <property type="entry name" value="TonB/TolA_C"/>
</dbReference>
<comment type="subcellular location">
    <subcellularLocation>
        <location evidence="1">Membrane</location>
        <topology evidence="1">Single-pass membrane protein</topology>
    </subcellularLocation>
</comment>
<dbReference type="InterPro" id="IPR006597">
    <property type="entry name" value="Sel1-like"/>
</dbReference>
<gene>
    <name evidence="6" type="ORF">KS2013_1288</name>
</gene>
<keyword evidence="7" id="KW-1185">Reference proteome</keyword>
<feature type="domain" description="TonB C-terminal" evidence="5">
    <location>
        <begin position="142"/>
        <end position="236"/>
    </location>
</feature>
<organism evidence="6 7">
    <name type="scientific">Kangiella sediminilitoris</name>
    <dbReference type="NCBI Taxonomy" id="1144748"/>
    <lineage>
        <taxon>Bacteria</taxon>
        <taxon>Pseudomonadati</taxon>
        <taxon>Pseudomonadota</taxon>
        <taxon>Gammaproteobacteria</taxon>
        <taxon>Kangiellales</taxon>
        <taxon>Kangiellaceae</taxon>
        <taxon>Kangiella</taxon>
    </lineage>
</organism>
<accession>A0A1B3BB31</accession>
<dbReference type="PANTHER" id="PTHR43628:SF1">
    <property type="entry name" value="CHITIN SYNTHASE REGULATORY FACTOR 2-RELATED"/>
    <property type="match status" value="1"/>
</dbReference>
<dbReference type="SUPFAM" id="SSF81901">
    <property type="entry name" value="HCP-like"/>
    <property type="match status" value="2"/>
</dbReference>
<dbReference type="NCBIfam" id="TIGR01352">
    <property type="entry name" value="tonB_Cterm"/>
    <property type="match status" value="1"/>
</dbReference>
<evidence type="ECO:0000259" key="5">
    <source>
        <dbReference type="PROSITE" id="PS52015"/>
    </source>
</evidence>